<dbReference type="InterPro" id="IPR018900">
    <property type="entry name" value="Curli_CsgE"/>
</dbReference>
<evidence type="ECO:0000256" key="3">
    <source>
        <dbReference type="ARBA" id="ARBA00022729"/>
    </source>
</evidence>
<evidence type="ECO:0000256" key="2">
    <source>
        <dbReference type="ARBA" id="ARBA00014024"/>
    </source>
</evidence>
<name>A0ABR8JHM9_9BACT</name>
<protein>
    <recommendedName>
        <fullName evidence="2">Curli production assembly/transport component CsgE</fullName>
    </recommendedName>
</protein>
<evidence type="ECO:0000313" key="6">
    <source>
        <dbReference type="Proteomes" id="UP000642468"/>
    </source>
</evidence>
<keyword evidence="6" id="KW-1185">Reference proteome</keyword>
<comment type="function">
    <text evidence="1">May be involved in the biogenesis of curli organelles.</text>
</comment>
<keyword evidence="3" id="KW-0732">Signal</keyword>
<dbReference type="RefSeq" id="WP_190785308.1">
    <property type="nucleotide sequence ID" value="NZ_JACWZZ010000003.1"/>
</dbReference>
<proteinExistence type="predicted"/>
<organism evidence="5 6">
    <name type="scientific">Hymenobacter duratus</name>
    <dbReference type="NCBI Taxonomy" id="2771356"/>
    <lineage>
        <taxon>Bacteria</taxon>
        <taxon>Pseudomonadati</taxon>
        <taxon>Bacteroidota</taxon>
        <taxon>Cytophagia</taxon>
        <taxon>Cytophagales</taxon>
        <taxon>Hymenobacteraceae</taxon>
        <taxon>Hymenobacter</taxon>
    </lineage>
</organism>
<evidence type="ECO:0000256" key="1">
    <source>
        <dbReference type="ARBA" id="ARBA00003989"/>
    </source>
</evidence>
<reference evidence="5 6" key="1">
    <citation type="submission" date="2020-09" db="EMBL/GenBank/DDBJ databases">
        <authorList>
            <person name="Kim M.K."/>
        </authorList>
    </citation>
    <scope>NUCLEOTIDE SEQUENCE [LARGE SCALE GENOMIC DNA]</scope>
    <source>
        <strain evidence="5 6">BT646</strain>
    </source>
</reference>
<evidence type="ECO:0000313" key="5">
    <source>
        <dbReference type="EMBL" id="MBD2716348.1"/>
    </source>
</evidence>
<feature type="compositionally biased region" description="Basic and acidic residues" evidence="4">
    <location>
        <begin position="16"/>
        <end position="27"/>
    </location>
</feature>
<dbReference type="Pfam" id="PF10627">
    <property type="entry name" value="CsgE"/>
    <property type="match status" value="1"/>
</dbReference>
<dbReference type="EMBL" id="JACWZZ010000003">
    <property type="protein sequence ID" value="MBD2716348.1"/>
    <property type="molecule type" value="Genomic_DNA"/>
</dbReference>
<sequence length="182" mass="19813">MFIVLCLLATSAAGQGERRRPARENTKTTDAQQAPVRESKAAPLPANKLEEALRLLLRATSDSAATNTQRQKAVEIEGLIVDQTITKVGHDFYDIFYTQFEAPAGSGEYVVTITEKPARGTSTLISVNVNDTDLLEMPLQPKPEYIEAAAAEAVSTAVDHLQQSNSLSRQLEKGAKQPLETF</sequence>
<comment type="caution">
    <text evidence="5">The sequence shown here is derived from an EMBL/GenBank/DDBJ whole genome shotgun (WGS) entry which is preliminary data.</text>
</comment>
<accession>A0ABR8JHM9</accession>
<gene>
    <name evidence="5" type="ORF">IC231_14995</name>
</gene>
<feature type="region of interest" description="Disordered" evidence="4">
    <location>
        <begin position="15"/>
        <end position="43"/>
    </location>
</feature>
<dbReference type="Proteomes" id="UP000642468">
    <property type="component" value="Unassembled WGS sequence"/>
</dbReference>
<evidence type="ECO:0000256" key="4">
    <source>
        <dbReference type="SAM" id="MobiDB-lite"/>
    </source>
</evidence>